<keyword evidence="5" id="KW-1015">Disulfide bond</keyword>
<dbReference type="Proteomes" id="UP000007635">
    <property type="component" value="Chromosome XII"/>
</dbReference>
<evidence type="ECO:0000313" key="11">
    <source>
        <dbReference type="Proteomes" id="UP000007635"/>
    </source>
</evidence>
<dbReference type="PROSITE" id="PS00134">
    <property type="entry name" value="TRYPSIN_HIS"/>
    <property type="match status" value="1"/>
</dbReference>
<dbReference type="SMART" id="SM00020">
    <property type="entry name" value="Tryp_SPc"/>
    <property type="match status" value="1"/>
</dbReference>
<dbReference type="EC" id="3.4.21.4" evidence="7"/>
<evidence type="ECO:0000256" key="5">
    <source>
        <dbReference type="ARBA" id="ARBA00023157"/>
    </source>
</evidence>
<dbReference type="InterPro" id="IPR033116">
    <property type="entry name" value="TRYPSIN_SER"/>
</dbReference>
<evidence type="ECO:0000256" key="7">
    <source>
        <dbReference type="ARBA" id="ARBA00038868"/>
    </source>
</evidence>
<evidence type="ECO:0000256" key="6">
    <source>
        <dbReference type="ARBA" id="ARBA00036320"/>
    </source>
</evidence>
<name>G3PBK1_GASAC</name>
<dbReference type="InterPro" id="IPR043504">
    <property type="entry name" value="Peptidase_S1_PA_chymotrypsin"/>
</dbReference>
<evidence type="ECO:0000259" key="9">
    <source>
        <dbReference type="PROSITE" id="PS50240"/>
    </source>
</evidence>
<dbReference type="InParanoid" id="G3PBK1"/>
<dbReference type="InterPro" id="IPR001254">
    <property type="entry name" value="Trypsin_dom"/>
</dbReference>
<feature type="domain" description="Peptidase S1" evidence="9">
    <location>
        <begin position="37"/>
        <end position="260"/>
    </location>
</feature>
<dbReference type="InterPro" id="IPR001314">
    <property type="entry name" value="Peptidase_S1A"/>
</dbReference>
<dbReference type="InterPro" id="IPR009003">
    <property type="entry name" value="Peptidase_S1_PA"/>
</dbReference>
<reference evidence="10" key="2">
    <citation type="submission" date="2025-08" db="UniProtKB">
        <authorList>
            <consortium name="Ensembl"/>
        </authorList>
    </citation>
    <scope>IDENTIFICATION</scope>
</reference>
<accession>G3PBK1</accession>
<dbReference type="InterPro" id="IPR050127">
    <property type="entry name" value="Serine_Proteases_S1"/>
</dbReference>
<keyword evidence="4 8" id="KW-0720">Serine protease</keyword>
<dbReference type="CDD" id="cd00190">
    <property type="entry name" value="Tryp_SPc"/>
    <property type="match status" value="1"/>
</dbReference>
<evidence type="ECO:0000256" key="2">
    <source>
        <dbReference type="ARBA" id="ARBA00022670"/>
    </source>
</evidence>
<comment type="catalytic activity">
    <reaction evidence="6">
        <text>Preferential cleavage: Arg-|-Xaa, Lys-|-Xaa.</text>
        <dbReference type="EC" id="3.4.21.4"/>
    </reaction>
</comment>
<proteinExistence type="predicted"/>
<dbReference type="FunFam" id="2.40.10.10:FF:000221">
    <property type="entry name" value="Si:dkey-33m11.8"/>
    <property type="match status" value="1"/>
</dbReference>
<dbReference type="AlphaFoldDB" id="G3PBK1"/>
<dbReference type="PANTHER" id="PTHR24264">
    <property type="entry name" value="TRYPSIN-RELATED"/>
    <property type="match status" value="1"/>
</dbReference>
<evidence type="ECO:0000256" key="4">
    <source>
        <dbReference type="ARBA" id="ARBA00022825"/>
    </source>
</evidence>
<dbReference type="GO" id="GO:0005615">
    <property type="term" value="C:extracellular space"/>
    <property type="evidence" value="ECO:0007669"/>
    <property type="project" value="TreeGrafter"/>
</dbReference>
<dbReference type="GO" id="GO:0004252">
    <property type="term" value="F:serine-type endopeptidase activity"/>
    <property type="evidence" value="ECO:0007669"/>
    <property type="project" value="UniProtKB-EC"/>
</dbReference>
<evidence type="ECO:0000313" key="10">
    <source>
        <dbReference type="Ensembl" id="ENSGACP00000014975.2"/>
    </source>
</evidence>
<dbReference type="Gene3D" id="2.40.10.10">
    <property type="entry name" value="Trypsin-like serine proteases"/>
    <property type="match status" value="2"/>
</dbReference>
<dbReference type="GeneTree" id="ENSGT01050000244971"/>
<evidence type="ECO:0000256" key="8">
    <source>
        <dbReference type="RuleBase" id="RU363034"/>
    </source>
</evidence>
<sequence length="264" mass="29425">MKHDLIVEISKNMTLLRCSAVVLFVAVSLSATLAERIIGGQEVTAYSIKYQASLQTSSGQHYCGGTLVHPQWVVSAAHCWRPKNMMKVVLSEHNLNLEEGFEQEFDVAWSFFNNFNYRTFNNDILLIKLDRPATLNANVQPAELPDADTPLGPNDVCTVSGWGVTQTYSSYLSPVLRSVDVTLIPYCYYYYWQMITPNMLCAGSRFGGKDSCQGDSGGPLICNGKFEGIVSWGISCANPYYPGVYTKVRNYIGWIAETIKTYSD</sequence>
<dbReference type="GO" id="GO:0006508">
    <property type="term" value="P:proteolysis"/>
    <property type="evidence" value="ECO:0007669"/>
    <property type="project" value="UniProtKB-KW"/>
</dbReference>
<dbReference type="Pfam" id="PF00089">
    <property type="entry name" value="Trypsin"/>
    <property type="match status" value="1"/>
</dbReference>
<dbReference type="MEROPS" id="S01.092"/>
<keyword evidence="3 8" id="KW-0378">Hydrolase</keyword>
<dbReference type="PANTHER" id="PTHR24264:SF58">
    <property type="entry name" value="SI:DKEY-33M11.8-RELATED"/>
    <property type="match status" value="1"/>
</dbReference>
<dbReference type="InterPro" id="IPR018114">
    <property type="entry name" value="TRYPSIN_HIS"/>
</dbReference>
<dbReference type="SUPFAM" id="SSF50494">
    <property type="entry name" value="Trypsin-like serine proteases"/>
    <property type="match status" value="1"/>
</dbReference>
<dbReference type="PRINTS" id="PR00722">
    <property type="entry name" value="CHYMOTRYPSIN"/>
</dbReference>
<reference evidence="10" key="3">
    <citation type="submission" date="2025-09" db="UniProtKB">
        <authorList>
            <consortium name="Ensembl"/>
        </authorList>
    </citation>
    <scope>IDENTIFICATION</scope>
</reference>
<evidence type="ECO:0000256" key="1">
    <source>
        <dbReference type="ARBA" id="ARBA00004239"/>
    </source>
</evidence>
<comment type="subcellular location">
    <subcellularLocation>
        <location evidence="1">Secreted</location>
        <location evidence="1">Extracellular space</location>
    </subcellularLocation>
</comment>
<dbReference type="eggNOG" id="KOG3627">
    <property type="taxonomic scope" value="Eukaryota"/>
</dbReference>
<keyword evidence="11" id="KW-1185">Reference proteome</keyword>
<reference evidence="10 11" key="1">
    <citation type="journal article" date="2021" name="G3 (Bethesda)">
        <title>Improved contiguity of the threespine stickleback genome using long-read sequencing.</title>
        <authorList>
            <person name="Nath S."/>
            <person name="Shaw D.E."/>
            <person name="White M.A."/>
        </authorList>
    </citation>
    <scope>NUCLEOTIDE SEQUENCE [LARGE SCALE GENOMIC DNA]</scope>
    <source>
        <strain evidence="10 11">Lake Benthic</strain>
    </source>
</reference>
<dbReference type="STRING" id="69293.ENSGACP00000014975"/>
<evidence type="ECO:0000256" key="3">
    <source>
        <dbReference type="ARBA" id="ARBA00022801"/>
    </source>
</evidence>
<protein>
    <recommendedName>
        <fullName evidence="7">trypsin</fullName>
        <ecNumber evidence="7">3.4.21.4</ecNumber>
    </recommendedName>
</protein>
<organism evidence="10 11">
    <name type="scientific">Gasterosteus aculeatus aculeatus</name>
    <name type="common">three-spined stickleback</name>
    <dbReference type="NCBI Taxonomy" id="481459"/>
    <lineage>
        <taxon>Eukaryota</taxon>
        <taxon>Metazoa</taxon>
        <taxon>Chordata</taxon>
        <taxon>Craniata</taxon>
        <taxon>Vertebrata</taxon>
        <taxon>Euteleostomi</taxon>
        <taxon>Actinopterygii</taxon>
        <taxon>Neopterygii</taxon>
        <taxon>Teleostei</taxon>
        <taxon>Neoteleostei</taxon>
        <taxon>Acanthomorphata</taxon>
        <taxon>Eupercaria</taxon>
        <taxon>Perciformes</taxon>
        <taxon>Cottioidei</taxon>
        <taxon>Gasterosteales</taxon>
        <taxon>Gasterosteidae</taxon>
        <taxon>Gasterosteus</taxon>
    </lineage>
</organism>
<dbReference type="PROSITE" id="PS50240">
    <property type="entry name" value="TRYPSIN_DOM"/>
    <property type="match status" value="1"/>
</dbReference>
<dbReference type="PROSITE" id="PS00135">
    <property type="entry name" value="TRYPSIN_SER"/>
    <property type="match status" value="1"/>
</dbReference>
<dbReference type="Ensembl" id="ENSGACT00000015003.2">
    <property type="protein sequence ID" value="ENSGACP00000014975.2"/>
    <property type="gene ID" value="ENSGACG00000011331.2"/>
</dbReference>
<keyword evidence="2 8" id="KW-0645">Protease</keyword>